<evidence type="ECO:0000313" key="1">
    <source>
        <dbReference type="EMBL" id="AVK72214.1"/>
    </source>
</evidence>
<gene>
    <name evidence="1" type="ORF">BJN34_0155</name>
</gene>
<reference evidence="2" key="1">
    <citation type="submission" date="2017-02" db="EMBL/GenBank/DDBJ databases">
        <title>Complete genome sequence of Cupriavidus necator strain NH9, a 3-chlorobenzoate degrader.</title>
        <authorList>
            <person name="Moriuchi R."/>
            <person name="Dohra H."/>
            <person name="Ogawa N."/>
        </authorList>
    </citation>
    <scope>NUCLEOTIDE SEQUENCE [LARGE SCALE GENOMIC DNA]</scope>
    <source>
        <strain evidence="2">NH9</strain>
    </source>
</reference>
<organism evidence="1 2">
    <name type="scientific">Cupriavidus necator</name>
    <name type="common">Alcaligenes eutrophus</name>
    <name type="synonym">Ralstonia eutropha</name>
    <dbReference type="NCBI Taxonomy" id="106590"/>
    <lineage>
        <taxon>Bacteria</taxon>
        <taxon>Pseudomonadati</taxon>
        <taxon>Pseudomonadota</taxon>
        <taxon>Betaproteobacteria</taxon>
        <taxon>Burkholderiales</taxon>
        <taxon>Burkholderiaceae</taxon>
        <taxon>Cupriavidus</taxon>
    </lineage>
</organism>
<proteinExistence type="predicted"/>
<dbReference type="KEGG" id="cuh:BJN34_0155"/>
<dbReference type="EMBL" id="CP017757">
    <property type="protein sequence ID" value="AVK72214.1"/>
    <property type="molecule type" value="Genomic_DNA"/>
</dbReference>
<name>A0A2P1DV15_CUPNE</name>
<dbReference type="AlphaFoldDB" id="A0A2P1DV15"/>
<evidence type="ECO:0000313" key="2">
    <source>
        <dbReference type="Proteomes" id="UP000189627"/>
    </source>
</evidence>
<protein>
    <submittedName>
        <fullName evidence="1">Uncharacterized protein</fullName>
    </submittedName>
</protein>
<dbReference type="Proteomes" id="UP000189627">
    <property type="component" value="Chromosome 1"/>
</dbReference>
<accession>A0A2P1DV15</accession>
<sequence length="114" mass="12418">MGVITTSGDEAFGLSAREEAEMSRKLAIGEEKDRNRAARFARSPQCGLLLLYPISRFSGHDSENLSQGRQPLFAEPNGGAARDLIGLALSLPKSEYRQPVEAYLEGTAPWRPVA</sequence>